<keyword evidence="5 10" id="KW-0067">ATP-binding</keyword>
<dbReference type="FunFam" id="3.40.850.10:FF:000019">
    <property type="entry name" value="Kinesin-like protein KIN-5D"/>
    <property type="match status" value="1"/>
</dbReference>
<dbReference type="GO" id="GO:0005874">
    <property type="term" value="C:microtubule"/>
    <property type="evidence" value="ECO:0007669"/>
    <property type="project" value="UniProtKB-KW"/>
</dbReference>
<dbReference type="PRINTS" id="PR00380">
    <property type="entry name" value="KINESINHEAVY"/>
</dbReference>
<evidence type="ECO:0000313" key="14">
    <source>
        <dbReference type="EMBL" id="OMJ83828.1"/>
    </source>
</evidence>
<dbReference type="CDD" id="cd00106">
    <property type="entry name" value="KISc"/>
    <property type="match status" value="1"/>
</dbReference>
<dbReference type="SMART" id="SM00129">
    <property type="entry name" value="KISc"/>
    <property type="match status" value="1"/>
</dbReference>
<feature type="coiled-coil region" evidence="12">
    <location>
        <begin position="460"/>
        <end position="589"/>
    </location>
</feature>
<dbReference type="EMBL" id="MPUH01000290">
    <property type="protein sequence ID" value="OMJ83828.1"/>
    <property type="molecule type" value="Genomic_DNA"/>
</dbReference>
<name>A0A1R2C473_9CILI</name>
<keyword evidence="8" id="KW-0206">Cytoskeleton</keyword>
<dbReference type="InterPro" id="IPR027640">
    <property type="entry name" value="Kinesin-like_fam"/>
</dbReference>
<evidence type="ECO:0000259" key="13">
    <source>
        <dbReference type="PROSITE" id="PS50067"/>
    </source>
</evidence>
<dbReference type="AlphaFoldDB" id="A0A1R2C473"/>
<dbReference type="InterPro" id="IPR036961">
    <property type="entry name" value="Kinesin_motor_dom_sf"/>
</dbReference>
<dbReference type="OrthoDB" id="305602at2759"/>
<feature type="domain" description="Kinesin motor" evidence="13">
    <location>
        <begin position="12"/>
        <end position="350"/>
    </location>
</feature>
<dbReference type="Pfam" id="PF00225">
    <property type="entry name" value="Kinesin"/>
    <property type="match status" value="1"/>
</dbReference>
<dbReference type="PROSITE" id="PS00411">
    <property type="entry name" value="KINESIN_MOTOR_1"/>
    <property type="match status" value="1"/>
</dbReference>
<accession>A0A1R2C473</accession>
<keyword evidence="3 11" id="KW-0493">Microtubule</keyword>
<reference evidence="14 15" key="1">
    <citation type="submission" date="2016-11" db="EMBL/GenBank/DDBJ databases">
        <title>The macronuclear genome of Stentor coeruleus: a giant cell with tiny introns.</title>
        <authorList>
            <person name="Slabodnick M."/>
            <person name="Ruby J.G."/>
            <person name="Reiff S.B."/>
            <person name="Swart E.C."/>
            <person name="Gosai S."/>
            <person name="Prabakaran S."/>
            <person name="Witkowska E."/>
            <person name="Larue G.E."/>
            <person name="Fisher S."/>
            <person name="Freeman R.M."/>
            <person name="Gunawardena J."/>
            <person name="Chu W."/>
            <person name="Stover N.A."/>
            <person name="Gregory B.D."/>
            <person name="Nowacki M."/>
            <person name="Derisi J."/>
            <person name="Roy S.W."/>
            <person name="Marshall W.F."/>
            <person name="Sood P."/>
        </authorList>
    </citation>
    <scope>NUCLEOTIDE SEQUENCE [LARGE SCALE GENOMIC DNA]</scope>
    <source>
        <strain evidence="14">WM001</strain>
    </source>
</reference>
<evidence type="ECO:0000256" key="4">
    <source>
        <dbReference type="ARBA" id="ARBA00022741"/>
    </source>
</evidence>
<dbReference type="GO" id="GO:0007018">
    <property type="term" value="P:microtubule-based movement"/>
    <property type="evidence" value="ECO:0007669"/>
    <property type="project" value="InterPro"/>
</dbReference>
<dbReference type="InterPro" id="IPR027417">
    <property type="entry name" value="P-loop_NTPase"/>
</dbReference>
<feature type="coiled-coil region" evidence="12">
    <location>
        <begin position="387"/>
        <end position="421"/>
    </location>
</feature>
<keyword evidence="7 10" id="KW-0505">Motor protein</keyword>
<evidence type="ECO:0000313" key="15">
    <source>
        <dbReference type="Proteomes" id="UP000187209"/>
    </source>
</evidence>
<dbReference type="GO" id="GO:0007010">
    <property type="term" value="P:cytoskeleton organization"/>
    <property type="evidence" value="ECO:0007669"/>
    <property type="project" value="UniProtKB-ARBA"/>
</dbReference>
<dbReference type="PROSITE" id="PS50067">
    <property type="entry name" value="KINESIN_MOTOR_2"/>
    <property type="match status" value="1"/>
</dbReference>
<dbReference type="InterPro" id="IPR019821">
    <property type="entry name" value="Kinesin_motor_CS"/>
</dbReference>
<evidence type="ECO:0000256" key="7">
    <source>
        <dbReference type="ARBA" id="ARBA00023175"/>
    </source>
</evidence>
<dbReference type="GO" id="GO:0003777">
    <property type="term" value="F:microtubule motor activity"/>
    <property type="evidence" value="ECO:0007669"/>
    <property type="project" value="InterPro"/>
</dbReference>
<dbReference type="GO" id="GO:0005524">
    <property type="term" value="F:ATP binding"/>
    <property type="evidence" value="ECO:0007669"/>
    <property type="project" value="UniProtKB-UniRule"/>
</dbReference>
<organism evidence="14 15">
    <name type="scientific">Stentor coeruleus</name>
    <dbReference type="NCBI Taxonomy" id="5963"/>
    <lineage>
        <taxon>Eukaryota</taxon>
        <taxon>Sar</taxon>
        <taxon>Alveolata</taxon>
        <taxon>Ciliophora</taxon>
        <taxon>Postciliodesmatophora</taxon>
        <taxon>Heterotrichea</taxon>
        <taxon>Heterotrichida</taxon>
        <taxon>Stentoridae</taxon>
        <taxon>Stentor</taxon>
    </lineage>
</organism>
<sequence>MQEDGKKAKVERVMVHVRIRPFNDEDISRYGRETSVEFTDDSRGSIVLRKEYDKKSFNFDSVFDANSRQDDVFHRVAEPVVNSVIEGYNGTIFSYGQTGTGKTFTMIGCPGELQGIIPRSAQQIFDHIQSCHTHGFTVKVGFLQIYMEMLQDLIIPNADKPIRIREDPEEGIYLSGITWTPVSSVRDCMELMYQGDRNRNTAFTSMNSHSSRSHAVYMIKIEKRVKYSGDQLEELEKRGEKPDQSMTKSTLYLVDLAGSERVSKSKAAGSRLDEAKNINLALLALGNCIQALADKKGKYVPFRDSKLTRLLEDSLGGNSKTSLVVTIGPSLAHFQESISTLQFGSRAMKVENRPELNIKVDYKALCAQLQAELDRINDGNNMWIIEKAQLTERINKLTSELECADNDKAELIITIEELKAKSKDINISAFEQLQREEISKLKAYYTEEIKKKETEHKKQLDDYDKSVTDLELNAQHLKVQILDFESKNSNIKHELKKAREQLEHERNDRQIRISQMNTEIEDLQRALVAEKAKSEKEKLVCNSDNRSSETVTKYEEIIKNNEENFRRTIEEYETEINIVRGNLAALSVERDKLTVEKTSLLNKLGTLTKKASHIAKESVRIRSETENHSQEVKMLKDEKNSWQTKYNDLLIKYDETNEEKEALLNNVKVLSKIHQEFINNEKTKTAQLKFITEEVYMTMKNMERMSIRFQEKLLYFITQKAQHVTGIKKDTAKSLRSLKEKMKNIYENSKQSKETCETYRHSCEELKKELEETKIKLKKYEDIDKKH</sequence>
<proteinExistence type="inferred from homology"/>
<comment type="caution">
    <text evidence="14">The sequence shown here is derived from an EMBL/GenBank/DDBJ whole genome shotgun (WGS) entry which is preliminary data.</text>
</comment>
<evidence type="ECO:0000256" key="12">
    <source>
        <dbReference type="SAM" id="Coils"/>
    </source>
</evidence>
<dbReference type="SUPFAM" id="SSF52540">
    <property type="entry name" value="P-loop containing nucleoside triphosphate hydrolases"/>
    <property type="match status" value="1"/>
</dbReference>
<keyword evidence="2" id="KW-0963">Cytoplasm</keyword>
<evidence type="ECO:0000256" key="2">
    <source>
        <dbReference type="ARBA" id="ARBA00022490"/>
    </source>
</evidence>
<dbReference type="Gene3D" id="3.40.850.10">
    <property type="entry name" value="Kinesin motor domain"/>
    <property type="match status" value="1"/>
</dbReference>
<dbReference type="PANTHER" id="PTHR47968">
    <property type="entry name" value="CENTROMERE PROTEIN E"/>
    <property type="match status" value="1"/>
</dbReference>
<comment type="subcellular location">
    <subcellularLocation>
        <location evidence="1">Cytoplasm</location>
        <location evidence="1">Cytoskeleton</location>
    </subcellularLocation>
</comment>
<evidence type="ECO:0000256" key="11">
    <source>
        <dbReference type="RuleBase" id="RU000394"/>
    </source>
</evidence>
<feature type="coiled-coil region" evidence="12">
    <location>
        <begin position="639"/>
        <end position="673"/>
    </location>
</feature>
<dbReference type="InterPro" id="IPR001752">
    <property type="entry name" value="Kinesin_motor_dom"/>
</dbReference>
<evidence type="ECO:0000256" key="10">
    <source>
        <dbReference type="PROSITE-ProRule" id="PRU00283"/>
    </source>
</evidence>
<keyword evidence="4 10" id="KW-0547">Nucleotide-binding</keyword>
<comment type="similarity">
    <text evidence="9">Belongs to the TRAFAC class myosin-kinesin ATPase superfamily. Kinesin family. KIN-5/BimC subfamily.</text>
</comment>
<dbReference type="GO" id="GO:0008017">
    <property type="term" value="F:microtubule binding"/>
    <property type="evidence" value="ECO:0007669"/>
    <property type="project" value="InterPro"/>
</dbReference>
<evidence type="ECO:0000256" key="5">
    <source>
        <dbReference type="ARBA" id="ARBA00022840"/>
    </source>
</evidence>
<keyword evidence="6 12" id="KW-0175">Coiled coil</keyword>
<dbReference type="PANTHER" id="PTHR47968:SF36">
    <property type="entry name" value="KINESIN HEAVY CHAIN ISOFORM X1"/>
    <property type="match status" value="1"/>
</dbReference>
<evidence type="ECO:0000256" key="9">
    <source>
        <dbReference type="ARBA" id="ARBA00034704"/>
    </source>
</evidence>
<protein>
    <recommendedName>
        <fullName evidence="11">Kinesin-like protein</fullName>
    </recommendedName>
</protein>
<evidence type="ECO:0000256" key="3">
    <source>
        <dbReference type="ARBA" id="ARBA00022701"/>
    </source>
</evidence>
<evidence type="ECO:0000256" key="6">
    <source>
        <dbReference type="ARBA" id="ARBA00023054"/>
    </source>
</evidence>
<keyword evidence="15" id="KW-1185">Reference proteome</keyword>
<gene>
    <name evidence="14" type="ORF">SteCoe_15188</name>
</gene>
<evidence type="ECO:0000256" key="8">
    <source>
        <dbReference type="ARBA" id="ARBA00023212"/>
    </source>
</evidence>
<evidence type="ECO:0000256" key="1">
    <source>
        <dbReference type="ARBA" id="ARBA00004245"/>
    </source>
</evidence>
<feature type="binding site" evidence="10">
    <location>
        <begin position="96"/>
        <end position="103"/>
    </location>
    <ligand>
        <name>ATP</name>
        <dbReference type="ChEBI" id="CHEBI:30616"/>
    </ligand>
</feature>
<dbReference type="Proteomes" id="UP000187209">
    <property type="component" value="Unassembled WGS sequence"/>
</dbReference>
<feature type="coiled-coil region" evidence="12">
    <location>
        <begin position="735"/>
        <end position="783"/>
    </location>
</feature>